<dbReference type="SUPFAM" id="SSF158442">
    <property type="entry name" value="DsbB-like"/>
    <property type="match status" value="1"/>
</dbReference>
<evidence type="ECO:0000256" key="2">
    <source>
        <dbReference type="ARBA" id="ARBA00022692"/>
    </source>
</evidence>
<organism evidence="6 7">
    <name type="scientific">Pontivivens marinum</name>
    <dbReference type="NCBI Taxonomy" id="1690039"/>
    <lineage>
        <taxon>Bacteria</taxon>
        <taxon>Pseudomonadati</taxon>
        <taxon>Pseudomonadota</taxon>
        <taxon>Alphaproteobacteria</taxon>
        <taxon>Rhodobacterales</taxon>
        <taxon>Paracoccaceae</taxon>
        <taxon>Pontivivens</taxon>
    </lineage>
</organism>
<dbReference type="Pfam" id="PF02600">
    <property type="entry name" value="DsbB"/>
    <property type="match status" value="1"/>
</dbReference>
<comment type="subcellular location">
    <subcellularLocation>
        <location evidence="1">Membrane</location>
        <topology evidence="1">Multi-pass membrane protein</topology>
    </subcellularLocation>
</comment>
<dbReference type="OrthoDB" id="9808637at2"/>
<gene>
    <name evidence="6" type="ORF">SAMN06273572_101131</name>
</gene>
<dbReference type="InterPro" id="IPR023380">
    <property type="entry name" value="DsbB-like_sf"/>
</dbReference>
<name>A0A2C9CPK1_9RHOB</name>
<sequence length="155" mass="16092">MSRFLVTIGLLGSIALLGGALLFQYVGGLAPCQMCIWQRWPHAIAIVLGVFAFIPAARKYAARLAALAVLIGAGIGAFHAGVEWNWWEGITSCAGTGNTLGGMGGGDLLNLDGPLGVVRCDEAAWVFLGISMAGWNALFSLVLGGIWVAASNTDD</sequence>
<accession>A0A2C9CPK1</accession>
<dbReference type="InterPro" id="IPR024199">
    <property type="entry name" value="Uncharacterised_DsbB"/>
</dbReference>
<evidence type="ECO:0000256" key="1">
    <source>
        <dbReference type="ARBA" id="ARBA00004141"/>
    </source>
</evidence>
<dbReference type="GO" id="GO:0006457">
    <property type="term" value="P:protein folding"/>
    <property type="evidence" value="ECO:0007669"/>
    <property type="project" value="InterPro"/>
</dbReference>
<keyword evidence="4 5" id="KW-0472">Membrane</keyword>
<keyword evidence="2 5" id="KW-0812">Transmembrane</keyword>
<proteinExistence type="predicted"/>
<evidence type="ECO:0000313" key="7">
    <source>
        <dbReference type="Proteomes" id="UP000220034"/>
    </source>
</evidence>
<dbReference type="AlphaFoldDB" id="A0A2C9CPK1"/>
<dbReference type="InterPro" id="IPR003752">
    <property type="entry name" value="DiS_bond_form_DsbB/BdbC"/>
</dbReference>
<keyword evidence="3 5" id="KW-1133">Transmembrane helix</keyword>
<evidence type="ECO:0000256" key="3">
    <source>
        <dbReference type="ARBA" id="ARBA00022989"/>
    </source>
</evidence>
<dbReference type="GO" id="GO:0015035">
    <property type="term" value="F:protein-disulfide reductase activity"/>
    <property type="evidence" value="ECO:0007669"/>
    <property type="project" value="InterPro"/>
</dbReference>
<evidence type="ECO:0000313" key="6">
    <source>
        <dbReference type="EMBL" id="SOH92289.1"/>
    </source>
</evidence>
<dbReference type="EMBL" id="OCTN01000001">
    <property type="protein sequence ID" value="SOH92289.1"/>
    <property type="molecule type" value="Genomic_DNA"/>
</dbReference>
<evidence type="ECO:0000256" key="5">
    <source>
        <dbReference type="SAM" id="Phobius"/>
    </source>
</evidence>
<reference evidence="7" key="1">
    <citation type="submission" date="2017-09" db="EMBL/GenBank/DDBJ databases">
        <authorList>
            <person name="Varghese N."/>
            <person name="Submissions S."/>
        </authorList>
    </citation>
    <scope>NUCLEOTIDE SEQUENCE [LARGE SCALE GENOMIC DNA]</scope>
    <source>
        <strain evidence="7">C7</strain>
    </source>
</reference>
<dbReference type="Proteomes" id="UP000220034">
    <property type="component" value="Unassembled WGS sequence"/>
</dbReference>
<dbReference type="GO" id="GO:0016020">
    <property type="term" value="C:membrane"/>
    <property type="evidence" value="ECO:0007669"/>
    <property type="project" value="UniProtKB-SubCell"/>
</dbReference>
<feature type="transmembrane region" description="Helical" evidence="5">
    <location>
        <begin position="64"/>
        <end position="82"/>
    </location>
</feature>
<feature type="transmembrane region" description="Helical" evidence="5">
    <location>
        <begin position="124"/>
        <end position="150"/>
    </location>
</feature>
<dbReference type="PIRSF" id="PIRSF033913">
    <property type="entry name" value="S-S_format_DsbB"/>
    <property type="match status" value="1"/>
</dbReference>
<feature type="transmembrane region" description="Helical" evidence="5">
    <location>
        <begin position="38"/>
        <end position="57"/>
    </location>
</feature>
<keyword evidence="7" id="KW-1185">Reference proteome</keyword>
<dbReference type="RefSeq" id="WP_097927881.1">
    <property type="nucleotide sequence ID" value="NZ_OCTN01000001.1"/>
</dbReference>
<evidence type="ECO:0000256" key="4">
    <source>
        <dbReference type="ARBA" id="ARBA00023136"/>
    </source>
</evidence>
<protein>
    <submittedName>
        <fullName evidence="6">Disulfide bond formation protein DsbB</fullName>
    </submittedName>
</protein>
<dbReference type="Gene3D" id="1.20.1550.10">
    <property type="entry name" value="DsbB-like"/>
    <property type="match status" value="1"/>
</dbReference>